<dbReference type="AlphaFoldDB" id="A0AAV7KVU7"/>
<reference evidence="2" key="1">
    <citation type="journal article" date="2022" name="bioRxiv">
        <title>Sequencing and chromosome-scale assembly of the giantPleurodeles waltlgenome.</title>
        <authorList>
            <person name="Brown T."/>
            <person name="Elewa A."/>
            <person name="Iarovenko S."/>
            <person name="Subramanian E."/>
            <person name="Araus A.J."/>
            <person name="Petzold A."/>
            <person name="Susuki M."/>
            <person name="Suzuki K.-i.T."/>
            <person name="Hayashi T."/>
            <person name="Toyoda A."/>
            <person name="Oliveira C."/>
            <person name="Osipova E."/>
            <person name="Leigh N.D."/>
            <person name="Simon A."/>
            <person name="Yun M.H."/>
        </authorList>
    </citation>
    <scope>NUCLEOTIDE SEQUENCE</scope>
    <source>
        <strain evidence="2">20211129_DDA</strain>
        <tissue evidence="2">Liver</tissue>
    </source>
</reference>
<proteinExistence type="predicted"/>
<evidence type="ECO:0000313" key="2">
    <source>
        <dbReference type="EMBL" id="KAJ1082315.1"/>
    </source>
</evidence>
<keyword evidence="3" id="KW-1185">Reference proteome</keyword>
<sequence length="101" mass="11206">MNTSGSDARFKSSGSTRLLPLRGRMSEGSGRPPTATSFQLDKFPVTAEQRKNILADFYKRNALSAHLSTVYAVMSKTEDAYEGELPQRKLCRVFGSEKSEL</sequence>
<dbReference type="EMBL" id="JANPWB010000016">
    <property type="protein sequence ID" value="KAJ1082315.1"/>
    <property type="molecule type" value="Genomic_DNA"/>
</dbReference>
<dbReference type="Proteomes" id="UP001066276">
    <property type="component" value="Chromosome 12"/>
</dbReference>
<feature type="compositionally biased region" description="Polar residues" evidence="1">
    <location>
        <begin position="1"/>
        <end position="16"/>
    </location>
</feature>
<feature type="region of interest" description="Disordered" evidence="1">
    <location>
        <begin position="1"/>
        <end position="39"/>
    </location>
</feature>
<protein>
    <submittedName>
        <fullName evidence="2">Uncharacterized protein</fullName>
    </submittedName>
</protein>
<gene>
    <name evidence="2" type="ORF">NDU88_002483</name>
</gene>
<comment type="caution">
    <text evidence="2">The sequence shown here is derived from an EMBL/GenBank/DDBJ whole genome shotgun (WGS) entry which is preliminary data.</text>
</comment>
<evidence type="ECO:0000313" key="3">
    <source>
        <dbReference type="Proteomes" id="UP001066276"/>
    </source>
</evidence>
<evidence type="ECO:0000256" key="1">
    <source>
        <dbReference type="SAM" id="MobiDB-lite"/>
    </source>
</evidence>
<name>A0AAV7KVU7_PLEWA</name>
<accession>A0AAV7KVU7</accession>
<organism evidence="2 3">
    <name type="scientific">Pleurodeles waltl</name>
    <name type="common">Iberian ribbed newt</name>
    <dbReference type="NCBI Taxonomy" id="8319"/>
    <lineage>
        <taxon>Eukaryota</taxon>
        <taxon>Metazoa</taxon>
        <taxon>Chordata</taxon>
        <taxon>Craniata</taxon>
        <taxon>Vertebrata</taxon>
        <taxon>Euteleostomi</taxon>
        <taxon>Amphibia</taxon>
        <taxon>Batrachia</taxon>
        <taxon>Caudata</taxon>
        <taxon>Salamandroidea</taxon>
        <taxon>Salamandridae</taxon>
        <taxon>Pleurodelinae</taxon>
        <taxon>Pleurodeles</taxon>
    </lineage>
</organism>